<keyword evidence="2" id="KW-1185">Reference proteome</keyword>
<reference evidence="1" key="1">
    <citation type="submission" date="2019-04" db="EMBL/GenBank/DDBJ databases">
        <title>Microbes associate with the intestines of laboratory mice.</title>
        <authorList>
            <person name="Navarre W."/>
            <person name="Wong E."/>
            <person name="Huang K."/>
            <person name="Tropini C."/>
            <person name="Ng K."/>
            <person name="Yu B."/>
        </authorList>
    </citation>
    <scope>NUCLEOTIDE SEQUENCE</scope>
    <source>
        <strain evidence="1">NM73_A23</strain>
    </source>
</reference>
<gene>
    <name evidence="1" type="ORF">E5358_07255</name>
</gene>
<evidence type="ECO:0000313" key="1">
    <source>
        <dbReference type="EMBL" id="TGX82335.1"/>
    </source>
</evidence>
<sequence length="320" mass="36701">MVKTSVFKDLEMMMLPISNEAQIFEDKFMLTDNLNVPDGTAELEKFCSSEYPFKINFNMILFCVEGCLKVRINFREYRLQPNSVLFALPGTVGECLEYTPDYRLFLIAFSGSMDIIAANSPMALDMKRYVSNNAVVGISRKEVDECLMLYRVMNGKMQHSDFTFKKEVLNGYMQVLFAIGYQWLADNKKHTEAFCCKSRQQGLCDDFLELVRENHLKRRGISFYADRLCVSPKYLSSVVKQISGRYAGEWIKDYVIIEAKALLRSNRYTVQQISDMLNFANPSFFGKYFKAAVGCSPCKYAMGTNKNGLSRTDCRISKSE</sequence>
<evidence type="ECO:0000313" key="2">
    <source>
        <dbReference type="Proteomes" id="UP000308886"/>
    </source>
</evidence>
<protein>
    <submittedName>
        <fullName evidence="1">AraC family transcriptional regulator</fullName>
    </submittedName>
</protein>
<comment type="caution">
    <text evidence="1">The sequence shown here is derived from an EMBL/GenBank/DDBJ whole genome shotgun (WGS) entry which is preliminary data.</text>
</comment>
<dbReference type="Proteomes" id="UP000308886">
    <property type="component" value="Unassembled WGS sequence"/>
</dbReference>
<name>A0AC61QQT7_9BACT</name>
<organism evidence="1 2">
    <name type="scientific">Palleniella muris</name>
    <dbReference type="NCBI Taxonomy" id="3038145"/>
    <lineage>
        <taxon>Bacteria</taxon>
        <taxon>Pseudomonadati</taxon>
        <taxon>Bacteroidota</taxon>
        <taxon>Bacteroidia</taxon>
        <taxon>Bacteroidales</taxon>
        <taxon>Prevotellaceae</taxon>
        <taxon>Palleniella</taxon>
    </lineage>
</organism>
<dbReference type="EMBL" id="SRZC01000010">
    <property type="protein sequence ID" value="TGX82335.1"/>
    <property type="molecule type" value="Genomic_DNA"/>
</dbReference>
<accession>A0AC61QQT7</accession>
<proteinExistence type="predicted"/>